<evidence type="ECO:0000259" key="2">
    <source>
        <dbReference type="Pfam" id="PF03703"/>
    </source>
</evidence>
<name>A0A437JA58_9SPHN</name>
<reference evidence="3 4" key="1">
    <citation type="submission" date="2019-01" db="EMBL/GenBank/DDBJ databases">
        <authorList>
            <person name="Chen W.-M."/>
        </authorList>
    </citation>
    <scope>NUCLEOTIDE SEQUENCE [LARGE SCALE GENOMIC DNA]</scope>
    <source>
        <strain evidence="3 4">TLA-22</strain>
    </source>
</reference>
<dbReference type="PANTHER" id="PTHR37938">
    <property type="entry name" value="BLL0215 PROTEIN"/>
    <property type="match status" value="1"/>
</dbReference>
<gene>
    <name evidence="3" type="ORF">ENE74_06245</name>
</gene>
<keyword evidence="1" id="KW-0812">Transmembrane</keyword>
<dbReference type="OrthoDB" id="6088889at2"/>
<feature type="domain" description="YdbS-like PH" evidence="2">
    <location>
        <begin position="34"/>
        <end position="103"/>
    </location>
</feature>
<sequence length="112" mass="12525">MFRSNPLLFILLLVSVIGIPGLVIWWLKSISERLAVSDSEILLERGLLSKQRTQLSLASVRTVRVTQSVFQRMFGIGNVEIFSAGDYAEIAIKGMPDPNRVRDLAARREGKP</sequence>
<accession>A0A437JA58</accession>
<keyword evidence="1" id="KW-0472">Membrane</keyword>
<keyword evidence="4" id="KW-1185">Reference proteome</keyword>
<protein>
    <submittedName>
        <fullName evidence="3">PH domain-containing protein</fullName>
    </submittedName>
</protein>
<proteinExistence type="predicted"/>
<dbReference type="InterPro" id="IPR005182">
    <property type="entry name" value="YdbS-like_PH"/>
</dbReference>
<evidence type="ECO:0000256" key="1">
    <source>
        <dbReference type="SAM" id="Phobius"/>
    </source>
</evidence>
<keyword evidence="1" id="KW-1133">Transmembrane helix</keyword>
<evidence type="ECO:0000313" key="4">
    <source>
        <dbReference type="Proteomes" id="UP000282977"/>
    </source>
</evidence>
<dbReference type="EMBL" id="RZUL01000002">
    <property type="protein sequence ID" value="RVT42396.1"/>
    <property type="molecule type" value="Genomic_DNA"/>
</dbReference>
<evidence type="ECO:0000313" key="3">
    <source>
        <dbReference type="EMBL" id="RVT42396.1"/>
    </source>
</evidence>
<dbReference type="PANTHER" id="PTHR37938:SF1">
    <property type="entry name" value="BLL0215 PROTEIN"/>
    <property type="match status" value="1"/>
</dbReference>
<dbReference type="AlphaFoldDB" id="A0A437JA58"/>
<comment type="caution">
    <text evidence="3">The sequence shown here is derived from an EMBL/GenBank/DDBJ whole genome shotgun (WGS) entry which is preliminary data.</text>
</comment>
<feature type="transmembrane region" description="Helical" evidence="1">
    <location>
        <begin position="6"/>
        <end position="27"/>
    </location>
</feature>
<dbReference type="Proteomes" id="UP000282977">
    <property type="component" value="Unassembled WGS sequence"/>
</dbReference>
<dbReference type="Pfam" id="PF03703">
    <property type="entry name" value="bPH_2"/>
    <property type="match status" value="1"/>
</dbReference>
<organism evidence="3 4">
    <name type="scientific">Sphingobium algorifonticola</name>
    <dbReference type="NCBI Taxonomy" id="2008318"/>
    <lineage>
        <taxon>Bacteria</taxon>
        <taxon>Pseudomonadati</taxon>
        <taxon>Pseudomonadota</taxon>
        <taxon>Alphaproteobacteria</taxon>
        <taxon>Sphingomonadales</taxon>
        <taxon>Sphingomonadaceae</taxon>
        <taxon>Sphingobium</taxon>
    </lineage>
</organism>